<feature type="region of interest" description="Disordered" evidence="4">
    <location>
        <begin position="579"/>
        <end position="643"/>
    </location>
</feature>
<comment type="subcellular location">
    <subcellularLocation>
        <location evidence="1">Secreted</location>
    </subcellularLocation>
</comment>
<feature type="domain" description="SLH" evidence="5">
    <location>
        <begin position="757"/>
        <end position="820"/>
    </location>
</feature>
<dbReference type="Proteomes" id="UP000289166">
    <property type="component" value="Unassembled WGS sequence"/>
</dbReference>
<proteinExistence type="predicted"/>
<dbReference type="SUPFAM" id="SSF49384">
    <property type="entry name" value="Carbohydrate-binding domain"/>
    <property type="match status" value="3"/>
</dbReference>
<dbReference type="GO" id="GO:0030246">
    <property type="term" value="F:carbohydrate binding"/>
    <property type="evidence" value="ECO:0007669"/>
    <property type="project" value="InterPro"/>
</dbReference>
<dbReference type="PROSITE" id="PS51272">
    <property type="entry name" value="SLH"/>
    <property type="match status" value="3"/>
</dbReference>
<feature type="compositionally biased region" description="Low complexity" evidence="4">
    <location>
        <begin position="612"/>
        <end position="630"/>
    </location>
</feature>
<keyword evidence="2" id="KW-0964">Secreted</keyword>
<dbReference type="CDD" id="cd08547">
    <property type="entry name" value="Type_II_cohesin"/>
    <property type="match status" value="3"/>
</dbReference>
<comment type="caution">
    <text evidence="6">The sequence shown here is derived from an EMBL/GenBank/DDBJ whole genome shotgun (WGS) entry which is preliminary data.</text>
</comment>
<sequence>MKKNNALTLATIIMLLLTSLFTNITYAKTSSISMELDKTKANVGDMIIATIKISNISNFCGYHINIKYDPLVLQAVDPFTEEPFEKWSMPVGGTLLNGKYGNASIAVNNADRGILNFGNTYVDTKDYKASGKPETTGIIGKIGFKVLKSGNTMIKFENAAAMPDAIQGTNLFDWDSEIITGYDVIQPSAITIADPVPVSTPTPSPTPTPGTILPDDAYIALEIDKSKAKVGDIVVATVKANNMTTLAGYQLNIKYDPKVLQAVNPITGEAFTYSTGLVGGELILNKAYYPYQVASNRIDEGVISYSCSYVYLHSYRESGKYESTGVIGKVGFKVLKATDTTVKLQDGGTMPGSIEGTYAFDWHGNTMEGYRVIQPSKISVISEPEPTPTATMPTPTATTPAPTTTPQTPVTTQGRISMVFDKTEAKVGDIITATVRVDNIKNFAGFQVNIKYDPKMLEAVDYQTKKAFTKTTMPTGATILINDKYQPVDISANNIANGILNFGKTYSNLVNYRIAGKPEETGIIAKIGFKVLKEGSTIVKFEDTKSMPDAKKGTDLFDWNSERISNYDVIQPGKITIVNATPTPTATPGEETGGGGGAGGGGGPGGGGGGTSPSAKPTATPTPTSTSTATKKPKPTEIVKPDPDIPTTVGIHYSYLAGYPDKLFRPEKSITRAEAAVIFAKLMGANENTEIDYNVSYNDLDKSHWANWAIKFVSYKKLFTGYPDGTFKPNQNITRAEFSTVVFKLLASEKGLKEEKLEKFKFDDSKGHWAQQFIEQLSDLGYINGYPDGTFKPDNNIKRSESVALINRAMGRGPLYGAPQKFEDVPQTHWAFKDIAEGVLDHKFKLDSEGNEELMEIIGNQ</sequence>
<keyword evidence="7" id="KW-1185">Reference proteome</keyword>
<keyword evidence="3" id="KW-0677">Repeat</keyword>
<dbReference type="Pfam" id="PF00395">
    <property type="entry name" value="SLH"/>
    <property type="match status" value="3"/>
</dbReference>
<evidence type="ECO:0000256" key="1">
    <source>
        <dbReference type="ARBA" id="ARBA00004613"/>
    </source>
</evidence>
<feature type="domain" description="SLH" evidence="5">
    <location>
        <begin position="626"/>
        <end position="692"/>
    </location>
</feature>
<dbReference type="GO" id="GO:0000272">
    <property type="term" value="P:polysaccharide catabolic process"/>
    <property type="evidence" value="ECO:0007669"/>
    <property type="project" value="InterPro"/>
</dbReference>
<dbReference type="InterPro" id="IPR001119">
    <property type="entry name" value="SLH_dom"/>
</dbReference>
<feature type="compositionally biased region" description="Low complexity" evidence="4">
    <location>
        <begin position="388"/>
        <end position="409"/>
    </location>
</feature>
<evidence type="ECO:0000259" key="5">
    <source>
        <dbReference type="PROSITE" id="PS51272"/>
    </source>
</evidence>
<dbReference type="EMBL" id="RLII01000030">
    <property type="protein sequence ID" value="RXE57907.1"/>
    <property type="molecule type" value="Genomic_DNA"/>
</dbReference>
<feature type="domain" description="SLH" evidence="5">
    <location>
        <begin position="693"/>
        <end position="756"/>
    </location>
</feature>
<feature type="region of interest" description="Disordered" evidence="4">
    <location>
        <begin position="384"/>
        <end position="409"/>
    </location>
</feature>
<dbReference type="Pfam" id="PF00963">
    <property type="entry name" value="Cohesin"/>
    <property type="match status" value="3"/>
</dbReference>
<name>A0A4Q0I2H9_9FIRM</name>
<evidence type="ECO:0000256" key="3">
    <source>
        <dbReference type="ARBA" id="ARBA00022737"/>
    </source>
</evidence>
<accession>A0A4Q0I2H9</accession>
<dbReference type="AlphaFoldDB" id="A0A4Q0I2H9"/>
<dbReference type="InterPro" id="IPR002102">
    <property type="entry name" value="Cohesin_dom"/>
</dbReference>
<dbReference type="InterPro" id="IPR051465">
    <property type="entry name" value="Cell_Envelope_Struct_Comp"/>
</dbReference>
<feature type="compositionally biased region" description="Low complexity" evidence="4">
    <location>
        <begin position="581"/>
        <end position="590"/>
    </location>
</feature>
<organism evidence="6 7">
    <name type="scientific">Acetivibrio mesophilus</name>
    <dbReference type="NCBI Taxonomy" id="2487273"/>
    <lineage>
        <taxon>Bacteria</taxon>
        <taxon>Bacillati</taxon>
        <taxon>Bacillota</taxon>
        <taxon>Clostridia</taxon>
        <taxon>Eubacteriales</taxon>
        <taxon>Oscillospiraceae</taxon>
        <taxon>Acetivibrio</taxon>
    </lineage>
</organism>
<dbReference type="RefSeq" id="WP_128706407.1">
    <property type="nucleotide sequence ID" value="NZ_RLII01000030.1"/>
</dbReference>
<dbReference type="InterPro" id="IPR008965">
    <property type="entry name" value="CBM2/CBM3_carb-bd_dom_sf"/>
</dbReference>
<evidence type="ECO:0000256" key="2">
    <source>
        <dbReference type="ARBA" id="ARBA00022525"/>
    </source>
</evidence>
<evidence type="ECO:0000313" key="7">
    <source>
        <dbReference type="Proteomes" id="UP000289166"/>
    </source>
</evidence>
<protein>
    <submittedName>
        <fullName evidence="6">Cell surface protein</fullName>
    </submittedName>
</protein>
<dbReference type="PANTHER" id="PTHR43308">
    <property type="entry name" value="OUTER MEMBRANE PROTEIN ALPHA-RELATED"/>
    <property type="match status" value="1"/>
</dbReference>
<reference evidence="7" key="1">
    <citation type="submission" date="2018-11" db="EMBL/GenBank/DDBJ databases">
        <title>Genome sequencing of a novel mesophilic and cellulolytic organism within the genus Hungateiclostridium.</title>
        <authorList>
            <person name="Rettenmaier R."/>
            <person name="Liebl W."/>
            <person name="Zverlov V."/>
        </authorList>
    </citation>
    <scope>NUCLEOTIDE SEQUENCE [LARGE SCALE GENOMIC DNA]</scope>
    <source>
        <strain evidence="7">N2K1</strain>
    </source>
</reference>
<feature type="compositionally biased region" description="Gly residues" evidence="4">
    <location>
        <begin position="591"/>
        <end position="611"/>
    </location>
</feature>
<evidence type="ECO:0000313" key="6">
    <source>
        <dbReference type="EMBL" id="RXE57907.1"/>
    </source>
</evidence>
<dbReference type="GO" id="GO:0005576">
    <property type="term" value="C:extracellular region"/>
    <property type="evidence" value="ECO:0007669"/>
    <property type="project" value="UniProtKB-SubCell"/>
</dbReference>
<dbReference type="Gene3D" id="2.60.40.680">
    <property type="match status" value="3"/>
</dbReference>
<dbReference type="OrthoDB" id="2087879at2"/>
<gene>
    <name evidence="6" type="ORF">EFD62_15165</name>
</gene>
<evidence type="ECO:0000256" key="4">
    <source>
        <dbReference type="SAM" id="MobiDB-lite"/>
    </source>
</evidence>
<feature type="compositionally biased region" description="Basic and acidic residues" evidence="4">
    <location>
        <begin position="634"/>
        <end position="643"/>
    </location>
</feature>